<dbReference type="SMART" id="SM00320">
    <property type="entry name" value="WD40"/>
    <property type="match status" value="5"/>
</dbReference>
<dbReference type="AlphaFoldDB" id="A0A316VHK8"/>
<reference evidence="5 6" key="1">
    <citation type="journal article" date="2018" name="Mol. Biol. Evol.">
        <title>Broad Genomic Sampling Reveals a Smut Pathogenic Ancestry of the Fungal Clade Ustilaginomycotina.</title>
        <authorList>
            <person name="Kijpornyongpan T."/>
            <person name="Mondo S.J."/>
            <person name="Barry K."/>
            <person name="Sandor L."/>
            <person name="Lee J."/>
            <person name="Lipzen A."/>
            <person name="Pangilinan J."/>
            <person name="LaButti K."/>
            <person name="Hainaut M."/>
            <person name="Henrissat B."/>
            <person name="Grigoriev I.V."/>
            <person name="Spatafora J.W."/>
            <person name="Aime M.C."/>
        </authorList>
    </citation>
    <scope>NUCLEOTIDE SEQUENCE [LARGE SCALE GENOMIC DNA]</scope>
    <source>
        <strain evidence="5 6">MCA 3882</strain>
    </source>
</reference>
<organism evidence="5 6">
    <name type="scientific">Meira miltonrushii</name>
    <dbReference type="NCBI Taxonomy" id="1280837"/>
    <lineage>
        <taxon>Eukaryota</taxon>
        <taxon>Fungi</taxon>
        <taxon>Dikarya</taxon>
        <taxon>Basidiomycota</taxon>
        <taxon>Ustilaginomycotina</taxon>
        <taxon>Exobasidiomycetes</taxon>
        <taxon>Exobasidiales</taxon>
        <taxon>Brachybasidiaceae</taxon>
        <taxon>Meira</taxon>
    </lineage>
</organism>
<feature type="region of interest" description="Disordered" evidence="4">
    <location>
        <begin position="433"/>
        <end position="533"/>
    </location>
</feature>
<dbReference type="EMBL" id="KZ819603">
    <property type="protein sequence ID" value="PWN35471.1"/>
    <property type="molecule type" value="Genomic_DNA"/>
</dbReference>
<dbReference type="SUPFAM" id="SSF50998">
    <property type="entry name" value="Quinoprotein alcohol dehydrogenase-like"/>
    <property type="match status" value="1"/>
</dbReference>
<feature type="repeat" description="WD" evidence="2">
    <location>
        <begin position="202"/>
        <end position="233"/>
    </location>
</feature>
<evidence type="ECO:0000256" key="1">
    <source>
        <dbReference type="ARBA" id="ARBA00009482"/>
    </source>
</evidence>
<dbReference type="InParanoid" id="A0A316VHK8"/>
<dbReference type="PANTHER" id="PTHR10856">
    <property type="entry name" value="CORONIN"/>
    <property type="match status" value="1"/>
</dbReference>
<dbReference type="Proteomes" id="UP000245771">
    <property type="component" value="Unassembled WGS sequence"/>
</dbReference>
<comment type="similarity">
    <text evidence="1 3">Belongs to the WD repeat coronin family.</text>
</comment>
<dbReference type="PROSITE" id="PS50082">
    <property type="entry name" value="WD_REPEATS_2"/>
    <property type="match status" value="1"/>
</dbReference>
<keyword evidence="6" id="KW-1185">Reference proteome</keyword>
<name>A0A316VHK8_9BASI</name>
<dbReference type="GeneID" id="37022159"/>
<evidence type="ECO:0000256" key="3">
    <source>
        <dbReference type="RuleBase" id="RU280818"/>
    </source>
</evidence>
<accession>A0A316VHK8</accession>
<dbReference type="InterPro" id="IPR001680">
    <property type="entry name" value="WD40_rpt"/>
</dbReference>
<proteinExistence type="inferred from homology"/>
<gene>
    <name evidence="5" type="ORF">FA14DRAFT_172107</name>
</gene>
<evidence type="ECO:0000256" key="4">
    <source>
        <dbReference type="SAM" id="MobiDB-lite"/>
    </source>
</evidence>
<dbReference type="OrthoDB" id="347435at2759"/>
<dbReference type="InterPro" id="IPR015943">
    <property type="entry name" value="WD40/YVTN_repeat-like_dom_sf"/>
</dbReference>
<dbReference type="RefSeq" id="XP_025355773.1">
    <property type="nucleotide sequence ID" value="XM_025500378.1"/>
</dbReference>
<feature type="compositionally biased region" description="Low complexity" evidence="4">
    <location>
        <begin position="466"/>
        <end position="482"/>
    </location>
</feature>
<dbReference type="InterPro" id="IPR015505">
    <property type="entry name" value="Coronin"/>
</dbReference>
<evidence type="ECO:0000313" key="5">
    <source>
        <dbReference type="EMBL" id="PWN35471.1"/>
    </source>
</evidence>
<evidence type="ECO:0000256" key="2">
    <source>
        <dbReference type="PROSITE-ProRule" id="PRU00221"/>
    </source>
</evidence>
<dbReference type="Pfam" id="PF00400">
    <property type="entry name" value="WD40"/>
    <property type="match status" value="2"/>
</dbReference>
<protein>
    <recommendedName>
        <fullName evidence="3">Coronin</fullName>
    </recommendedName>
</protein>
<evidence type="ECO:0000313" key="6">
    <source>
        <dbReference type="Proteomes" id="UP000245771"/>
    </source>
</evidence>
<feature type="region of interest" description="Disordered" evidence="4">
    <location>
        <begin position="131"/>
        <end position="153"/>
    </location>
</feature>
<dbReference type="SMART" id="SM01167">
    <property type="entry name" value="DUF1900"/>
    <property type="match status" value="2"/>
</dbReference>
<dbReference type="STRING" id="1280837.A0A316VHK8"/>
<keyword evidence="2 3" id="KW-0853">WD repeat</keyword>
<dbReference type="Pfam" id="PF16300">
    <property type="entry name" value="WD40_4"/>
    <property type="match status" value="2"/>
</dbReference>
<dbReference type="Gene3D" id="2.130.10.10">
    <property type="entry name" value="YVTN repeat-like/Quinoprotein amine dehydrogenase"/>
    <property type="match status" value="2"/>
</dbReference>
<feature type="region of interest" description="Disordered" evidence="4">
    <location>
        <begin position="973"/>
        <end position="1044"/>
    </location>
</feature>
<feature type="compositionally biased region" description="Basic and acidic residues" evidence="4">
    <location>
        <begin position="998"/>
        <end position="1026"/>
    </location>
</feature>
<dbReference type="InterPro" id="IPR011047">
    <property type="entry name" value="Quinoprotein_ADH-like_sf"/>
</dbReference>
<sequence length="1044" mass="111876">MPPSRFSQVSRYRNATLTTAKPLERFTELGIGSVPDSGIGRVIGVTAASGHIFARTSTSPNSLLVLPSNAPKKYAKQPPLLHGICQGVLGDFDLAKWQEDQGRTLLAAGSLSGAISVRNVNLPELEGSADQSTVALPAQSSGETSLSSQAGTSGSVTSLQFHPNVQSLLASSSLQSNIVQLWDVKAGTNVAHWDAGTPQYDIKWSVDGSLLAGSGKDATVHLWDARQGGSNTAAEIVSAHASKVKPIKCTFINEQTPHLLLTTGFSQMRQREVAIWDHRNSKEPLKRNTLDVSSSGFEPICEYDRGIVYLVAKGDSSVRWIDVGSQDQGASFAEGVFPIDFSASSAAIAPSASNDVTVGEIAKLYIATGSTSGGASASDAIVPSSVRVPRRNFIDFHADLYPDTVLRSDKAGALGIDEWKAGKEAVLEKVSMDPSLRTQRQVSAPTKVVREEEAPKSVETTSASISQANDSSEKASSSVSPAPIQVQTEKSTETKSPVPMTSNAKQKSDAALPAPSRNTSAIHPSKALSQGAATKAVLPAEKTHWSRRPMAGSTPLISAYQNLSSLDISRSPDARMIAISRRFFALPISGPGGRLGVHPIESTGRLPLHFPSLNHGTPLIDFCFDPFNDDQIISIAADATVRLWGIPEPVEGENGIEFASEQLGNVKPISEVQLPGSGKVSELVPHPFIQGLVAALPADGEGKLHLIDLTTSIIVSIDIPGQGLFSGSWSPDGSVLAVSAKDKKAYILDLRAGAKAEVLASIAAHDSPRSFRCVWVDGEYLLTIGHTIGSLRQIKLFRLGGFEGVEEIAKHNLDASPSVLFPSYDPDTNILYLWSKGERIVSAYEVQPDAEAAAANTGTGTSTARAMAQQQSKEIFTQLPSFQHANPQLGVTFLPKDMLDVRNVEVASAFRVCKSDLQRVSWNVPRSRPEFFQDDVYPPTVLIRQPLLDIESWLSGQDVAQPVPRTSLQPENMTALSQAPPPQVKQSSLSKGPTIRQLTEKEKEDAMFKDIFDKAKGNDGEKDPNHNENQAARAPQNDDWDDDD</sequence>
<feature type="compositionally biased region" description="Polar residues" evidence="4">
    <location>
        <begin position="516"/>
        <end position="532"/>
    </location>
</feature>
<dbReference type="PANTHER" id="PTHR10856:SF20">
    <property type="entry name" value="CORONIN-7"/>
    <property type="match status" value="1"/>
</dbReference>
<keyword evidence="3" id="KW-0677">Repeat</keyword>